<reference evidence="3" key="2">
    <citation type="submission" date="2024-01" db="EMBL/GenBank/DDBJ databases">
        <title>Comparative genomics of Cryptococcus and Kwoniella reveals pathogenesis evolution and contrasting modes of karyotype evolution via chromosome fusion or intercentromeric recombination.</title>
        <authorList>
            <person name="Coelho M.A."/>
            <person name="David-Palma M."/>
            <person name="Shea T."/>
            <person name="Bowers K."/>
            <person name="McGinley-Smith S."/>
            <person name="Mohammad A.W."/>
            <person name="Gnirke A."/>
            <person name="Yurkov A.M."/>
            <person name="Nowrousian M."/>
            <person name="Sun S."/>
            <person name="Cuomo C.A."/>
            <person name="Heitman J."/>
        </authorList>
    </citation>
    <scope>NUCLEOTIDE SEQUENCE</scope>
    <source>
        <strain evidence="3">CBS 12478</strain>
    </source>
</reference>
<name>A0AAJ8MUP9_9TREE</name>
<dbReference type="InterPro" id="IPR050185">
    <property type="entry name" value="Ub_carboxyl-term_hydrolase"/>
</dbReference>
<dbReference type="AlphaFoldDB" id="A0AAJ8MUP9"/>
<feature type="compositionally biased region" description="Polar residues" evidence="1">
    <location>
        <begin position="253"/>
        <end position="269"/>
    </location>
</feature>
<feature type="region of interest" description="Disordered" evidence="1">
    <location>
        <begin position="1"/>
        <end position="32"/>
    </location>
</feature>
<dbReference type="PANTHER" id="PTHR21646:SF39">
    <property type="entry name" value="UBIQUITIN CARBOXYL-TERMINAL HYDROLASE 16"/>
    <property type="match status" value="1"/>
</dbReference>
<feature type="compositionally biased region" description="Polar residues" evidence="1">
    <location>
        <begin position="391"/>
        <end position="412"/>
    </location>
</feature>
<dbReference type="Proteomes" id="UP000322225">
    <property type="component" value="Chromosome 1"/>
</dbReference>
<proteinExistence type="predicted"/>
<evidence type="ECO:0000259" key="2">
    <source>
        <dbReference type="PROSITE" id="PS50235"/>
    </source>
</evidence>
<evidence type="ECO:0000256" key="1">
    <source>
        <dbReference type="SAM" id="MobiDB-lite"/>
    </source>
</evidence>
<dbReference type="Gene3D" id="3.90.70.10">
    <property type="entry name" value="Cysteine proteinases"/>
    <property type="match status" value="2"/>
</dbReference>
<dbReference type="InterPro" id="IPR028889">
    <property type="entry name" value="USP"/>
</dbReference>
<feature type="region of interest" description="Disordered" evidence="1">
    <location>
        <begin position="341"/>
        <end position="460"/>
    </location>
</feature>
<feature type="compositionally biased region" description="Basic and acidic residues" evidence="1">
    <location>
        <begin position="203"/>
        <end position="213"/>
    </location>
</feature>
<accession>A0AAJ8MUP9</accession>
<feature type="compositionally biased region" description="Basic residues" evidence="1">
    <location>
        <begin position="193"/>
        <end position="202"/>
    </location>
</feature>
<dbReference type="SUPFAM" id="SSF54001">
    <property type="entry name" value="Cysteine proteinases"/>
    <property type="match status" value="1"/>
</dbReference>
<dbReference type="GO" id="GO:0016579">
    <property type="term" value="P:protein deubiquitination"/>
    <property type="evidence" value="ECO:0007669"/>
    <property type="project" value="InterPro"/>
</dbReference>
<dbReference type="PANTHER" id="PTHR21646">
    <property type="entry name" value="UBIQUITIN CARBOXYL-TERMINAL HYDROLASE"/>
    <property type="match status" value="1"/>
</dbReference>
<dbReference type="InterPro" id="IPR001394">
    <property type="entry name" value="Peptidase_C19_UCH"/>
</dbReference>
<feature type="compositionally biased region" description="Low complexity" evidence="1">
    <location>
        <begin position="555"/>
        <end position="577"/>
    </location>
</feature>
<feature type="compositionally biased region" description="Basic and acidic residues" evidence="1">
    <location>
        <begin position="367"/>
        <end position="384"/>
    </location>
</feature>
<dbReference type="Pfam" id="PF00443">
    <property type="entry name" value="UCH"/>
    <property type="match status" value="1"/>
</dbReference>
<protein>
    <recommendedName>
        <fullName evidence="2">USP domain-containing protein</fullName>
    </recommendedName>
</protein>
<dbReference type="PROSITE" id="PS50235">
    <property type="entry name" value="USP_3"/>
    <property type="match status" value="1"/>
</dbReference>
<feature type="region of interest" description="Disordered" evidence="1">
    <location>
        <begin position="178"/>
        <end position="277"/>
    </location>
</feature>
<dbReference type="GeneID" id="90829884"/>
<feature type="region of interest" description="Disordered" evidence="1">
    <location>
        <begin position="541"/>
        <end position="628"/>
    </location>
</feature>
<feature type="domain" description="USP" evidence="2">
    <location>
        <begin position="33"/>
        <end position="747"/>
    </location>
</feature>
<feature type="region of interest" description="Disordered" evidence="1">
    <location>
        <begin position="664"/>
        <end position="700"/>
    </location>
</feature>
<dbReference type="KEGG" id="ksn:90829884"/>
<evidence type="ECO:0000313" key="3">
    <source>
        <dbReference type="EMBL" id="WWD16062.1"/>
    </source>
</evidence>
<dbReference type="InterPro" id="IPR038765">
    <property type="entry name" value="Papain-like_cys_pep_sf"/>
</dbReference>
<sequence length="747" mass="80757">MSTPRSSRANSPSRSSNSLPASGSSSGKPLKPIGIVNESNTCFLNSTFQALSATAPLTSLLSYSPQSPLTPVPTSALPPPVVSPSLIPSLQSDALEPPLYELLPVTRAFTAALHRAWRMKDAGGGTTGATETNSNRSMSLRSVLREIAKKYDQYDDYSQQDAHELLRHLLDSMEMEEKDVVKRIQPPPPLAEKKRRRKTKAVRPKESSGELKHISPMPSPLPSPAHSIPSSPTHGTFIDPMATARPYDKGQVTGESFNEGQVSDPAQTNGDGGSSIVEIPEGDRLIPFVDVLFGGSLASVVVCEKCKSVSHTYEGFLDISLSLKGDDPKPRKRDRLRAMAQRLRPKGSGSKASDSSHAAVSDGELSEPEKYTADRSSNRRRSLDQEDGSETGLSRHSSSKGISGLKNKTSFSFKRKGSRQNSSSSSLPDVEKTPPAQPVQPEAKPQASHAPHHHHGAGPTPAQAAYIARILSAPSVNDPLDPLAKLRAANNGDHTSVPVDSGLVEALKAFTQVEVLEGENAFACKKCWRIKHGWYTQHEATVPEEDDEDDVARRPSNSSLASKASTSATSPSLLTSPRFPPPSIAILGSPESGITDLPDDNSDRTGRSYNITSPQMNHSQVRGPSPLRRRADGMEALSAQISHSTLNSVYTESSLSTIDFDADAEAEDASSGSDGLSDSETESEEERAHDGGKPKPHKKKSVHFVMGRAFKRYLIAKAPEIMVFHFKRFKQTHKSNMGWSSFYDLKK</sequence>
<evidence type="ECO:0000313" key="4">
    <source>
        <dbReference type="Proteomes" id="UP000322225"/>
    </source>
</evidence>
<organism evidence="3 4">
    <name type="scientific">Kwoniella shandongensis</name>
    <dbReference type="NCBI Taxonomy" id="1734106"/>
    <lineage>
        <taxon>Eukaryota</taxon>
        <taxon>Fungi</taxon>
        <taxon>Dikarya</taxon>
        <taxon>Basidiomycota</taxon>
        <taxon>Agaricomycotina</taxon>
        <taxon>Tremellomycetes</taxon>
        <taxon>Tremellales</taxon>
        <taxon>Cryptococcaceae</taxon>
        <taxon>Kwoniella</taxon>
    </lineage>
</organism>
<reference evidence="3" key="1">
    <citation type="submission" date="2017-08" db="EMBL/GenBank/DDBJ databases">
        <authorList>
            <person name="Cuomo C."/>
            <person name="Billmyre B."/>
            <person name="Heitman J."/>
        </authorList>
    </citation>
    <scope>NUCLEOTIDE SEQUENCE</scope>
    <source>
        <strain evidence="3">CBS 12478</strain>
    </source>
</reference>
<dbReference type="RefSeq" id="XP_065822873.1">
    <property type="nucleotide sequence ID" value="XM_065966801.1"/>
</dbReference>
<dbReference type="EMBL" id="CP144051">
    <property type="protein sequence ID" value="WWD16062.1"/>
    <property type="molecule type" value="Genomic_DNA"/>
</dbReference>
<keyword evidence="4" id="KW-1185">Reference proteome</keyword>
<gene>
    <name evidence="3" type="ORF">CI109_100487</name>
</gene>
<feature type="compositionally biased region" description="Polar residues" evidence="1">
    <location>
        <begin position="607"/>
        <end position="622"/>
    </location>
</feature>
<dbReference type="GO" id="GO:0004843">
    <property type="term" value="F:cysteine-type deubiquitinase activity"/>
    <property type="evidence" value="ECO:0007669"/>
    <property type="project" value="InterPro"/>
</dbReference>